<evidence type="ECO:0000313" key="2">
    <source>
        <dbReference type="EMBL" id="TCS42644.1"/>
    </source>
</evidence>
<dbReference type="AlphaFoldDB" id="A0A4R3I921"/>
<dbReference type="RefSeq" id="WP_132700557.1">
    <property type="nucleotide sequence ID" value="NZ_SLZR01000003.1"/>
</dbReference>
<feature type="transmembrane region" description="Helical" evidence="1">
    <location>
        <begin position="42"/>
        <end position="65"/>
    </location>
</feature>
<gene>
    <name evidence="2" type="ORF">BCF53_103312</name>
</gene>
<name>A0A4R3I921_9GAMM</name>
<sequence>MSNAQLNLNKQIRLHFFLLMAAAIAGTFLSGPSINSMPTLQWVVSGLLFGFMAVLPLLFFIPTVLKPTVRSLSWMGFMLLAYLVWGIVKTFTPGGLIGGLLICTFNITTFFYIILWLRPFKKQAKARKKAENR</sequence>
<feature type="transmembrane region" description="Helical" evidence="1">
    <location>
        <begin position="72"/>
        <end position="88"/>
    </location>
</feature>
<organism evidence="2 3">
    <name type="scientific">Reinekea marinisedimentorum</name>
    <dbReference type="NCBI Taxonomy" id="230495"/>
    <lineage>
        <taxon>Bacteria</taxon>
        <taxon>Pseudomonadati</taxon>
        <taxon>Pseudomonadota</taxon>
        <taxon>Gammaproteobacteria</taxon>
        <taxon>Oceanospirillales</taxon>
        <taxon>Saccharospirillaceae</taxon>
        <taxon>Reinekea</taxon>
    </lineage>
</organism>
<reference evidence="2 3" key="1">
    <citation type="submission" date="2019-03" db="EMBL/GenBank/DDBJ databases">
        <title>Genomic Encyclopedia of Archaeal and Bacterial Type Strains, Phase II (KMG-II): from individual species to whole genera.</title>
        <authorList>
            <person name="Goeker M."/>
        </authorList>
    </citation>
    <scope>NUCLEOTIDE SEQUENCE [LARGE SCALE GENOMIC DNA]</scope>
    <source>
        <strain evidence="2 3">DSM 15388</strain>
    </source>
</reference>
<dbReference type="InterPro" id="IPR018643">
    <property type="entry name" value="DUF2069_membrane"/>
</dbReference>
<keyword evidence="1" id="KW-0472">Membrane</keyword>
<protein>
    <submittedName>
        <fullName evidence="2">Putative membrane protein DUF2069</fullName>
    </submittedName>
</protein>
<keyword evidence="3" id="KW-1185">Reference proteome</keyword>
<keyword evidence="1" id="KW-1133">Transmembrane helix</keyword>
<dbReference type="OrthoDB" id="6197933at2"/>
<comment type="caution">
    <text evidence="2">The sequence shown here is derived from an EMBL/GenBank/DDBJ whole genome shotgun (WGS) entry which is preliminary data.</text>
</comment>
<evidence type="ECO:0000313" key="3">
    <source>
        <dbReference type="Proteomes" id="UP000295793"/>
    </source>
</evidence>
<feature type="transmembrane region" description="Helical" evidence="1">
    <location>
        <begin position="94"/>
        <end position="117"/>
    </location>
</feature>
<dbReference type="Proteomes" id="UP000295793">
    <property type="component" value="Unassembled WGS sequence"/>
</dbReference>
<dbReference type="EMBL" id="SLZR01000003">
    <property type="protein sequence ID" value="TCS42644.1"/>
    <property type="molecule type" value="Genomic_DNA"/>
</dbReference>
<accession>A0A4R3I921</accession>
<dbReference type="Pfam" id="PF09842">
    <property type="entry name" value="DUF2069"/>
    <property type="match status" value="1"/>
</dbReference>
<proteinExistence type="predicted"/>
<feature type="transmembrane region" description="Helical" evidence="1">
    <location>
        <begin position="12"/>
        <end position="30"/>
    </location>
</feature>
<keyword evidence="1" id="KW-0812">Transmembrane</keyword>
<evidence type="ECO:0000256" key="1">
    <source>
        <dbReference type="SAM" id="Phobius"/>
    </source>
</evidence>